<reference evidence="1" key="1">
    <citation type="journal article" date="2020" name="Stud. Mycol.">
        <title>101 Dothideomycetes genomes: a test case for predicting lifestyles and emergence of pathogens.</title>
        <authorList>
            <person name="Haridas S."/>
            <person name="Albert R."/>
            <person name="Binder M."/>
            <person name="Bloem J."/>
            <person name="Labutti K."/>
            <person name="Salamov A."/>
            <person name="Andreopoulos B."/>
            <person name="Baker S."/>
            <person name="Barry K."/>
            <person name="Bills G."/>
            <person name="Bluhm B."/>
            <person name="Cannon C."/>
            <person name="Castanera R."/>
            <person name="Culley D."/>
            <person name="Daum C."/>
            <person name="Ezra D."/>
            <person name="Gonzalez J."/>
            <person name="Henrissat B."/>
            <person name="Kuo A."/>
            <person name="Liang C."/>
            <person name="Lipzen A."/>
            <person name="Lutzoni F."/>
            <person name="Magnuson J."/>
            <person name="Mondo S."/>
            <person name="Nolan M."/>
            <person name="Ohm R."/>
            <person name="Pangilinan J."/>
            <person name="Park H.-J."/>
            <person name="Ramirez L."/>
            <person name="Alfaro M."/>
            <person name="Sun H."/>
            <person name="Tritt A."/>
            <person name="Yoshinaga Y."/>
            <person name="Zwiers L.-H."/>
            <person name="Turgeon B."/>
            <person name="Goodwin S."/>
            <person name="Spatafora J."/>
            <person name="Crous P."/>
            <person name="Grigoriev I."/>
        </authorList>
    </citation>
    <scope>NUCLEOTIDE SEQUENCE</scope>
    <source>
        <strain evidence="1">Tuck. ex Michener</strain>
    </source>
</reference>
<dbReference type="OrthoDB" id="6921389at2759"/>
<evidence type="ECO:0000313" key="2">
    <source>
        <dbReference type="Proteomes" id="UP000800092"/>
    </source>
</evidence>
<keyword evidence="2" id="KW-1185">Reference proteome</keyword>
<name>A0A6A6GS92_VIRVR</name>
<evidence type="ECO:0000313" key="1">
    <source>
        <dbReference type="EMBL" id="KAF2228479.1"/>
    </source>
</evidence>
<protein>
    <submittedName>
        <fullName evidence="1">Terpenoid synthase</fullName>
    </submittedName>
</protein>
<dbReference type="Pfam" id="PF19086">
    <property type="entry name" value="Terpene_syn_C_2"/>
    <property type="match status" value="1"/>
</dbReference>
<dbReference type="Gene3D" id="1.10.600.10">
    <property type="entry name" value="Farnesyl Diphosphate Synthase"/>
    <property type="match status" value="2"/>
</dbReference>
<dbReference type="InterPro" id="IPR008949">
    <property type="entry name" value="Isoprenoid_synthase_dom_sf"/>
</dbReference>
<proteinExistence type="predicted"/>
<accession>A0A6A6GS92</accession>
<dbReference type="EMBL" id="ML991930">
    <property type="protein sequence ID" value="KAF2228479.1"/>
    <property type="molecule type" value="Genomic_DNA"/>
</dbReference>
<gene>
    <name evidence="1" type="ORF">EV356DRAFT_542505</name>
</gene>
<dbReference type="Proteomes" id="UP000800092">
    <property type="component" value="Unassembled WGS sequence"/>
</dbReference>
<sequence length="324" mass="37193">MDFRYSELVNPNTYETDGLCDGIVLRINKDLKGEIRGAIRCQKDWSMLIEPLHNYKGTLGSPFSFVRVTVPETIDGRLEIISYANEFAFLYDDTIIEDLDEKLESESRRQLVDDFGTEITSREDMKRLSESMTPKGKGIKQIQSQILNEMMAIDRERGLTTMNSWQKFWFGLVTFGMGLTIPDEELDLCKRLGRPSWAALALTNDLYSWEKERDDAARNGSPHVMNAVYVLMGEHSVAEARAKDMCRKTIKDCVAEAVHIVNKIKHDSSISRDLQIYLEAILYSVSGNLVWSKYCPRYNPKETYDNHILSMMAENVKAEYKSHT</sequence>
<dbReference type="AlphaFoldDB" id="A0A6A6GS92"/>
<organism evidence="1 2">
    <name type="scientific">Viridothelium virens</name>
    <name type="common">Speckled blister lichen</name>
    <name type="synonym">Trypethelium virens</name>
    <dbReference type="NCBI Taxonomy" id="1048519"/>
    <lineage>
        <taxon>Eukaryota</taxon>
        <taxon>Fungi</taxon>
        <taxon>Dikarya</taxon>
        <taxon>Ascomycota</taxon>
        <taxon>Pezizomycotina</taxon>
        <taxon>Dothideomycetes</taxon>
        <taxon>Dothideomycetes incertae sedis</taxon>
        <taxon>Trypetheliales</taxon>
        <taxon>Trypetheliaceae</taxon>
        <taxon>Viridothelium</taxon>
    </lineage>
</organism>
<dbReference type="SUPFAM" id="SSF48576">
    <property type="entry name" value="Terpenoid synthases"/>
    <property type="match status" value="1"/>
</dbReference>